<gene>
    <name evidence="1" type="ORF">GBF38_022776</name>
</gene>
<dbReference type="Proteomes" id="UP000805704">
    <property type="component" value="Chromosome 20"/>
</dbReference>
<name>A0ACB7EXA4_NIBAL</name>
<evidence type="ECO:0000313" key="1">
    <source>
        <dbReference type="EMBL" id="KAG8006767.1"/>
    </source>
</evidence>
<evidence type="ECO:0000313" key="2">
    <source>
        <dbReference type="Proteomes" id="UP000805704"/>
    </source>
</evidence>
<comment type="caution">
    <text evidence="1">The sequence shown here is derived from an EMBL/GenBank/DDBJ whole genome shotgun (WGS) entry which is preliminary data.</text>
</comment>
<sequence>MQSQAVNERYCDLLKSAGFSGEVTATLLLNLDLVNLFACDLMSPSHPVIAVLTRCATPGPVGSPGKALDE</sequence>
<reference evidence="1" key="1">
    <citation type="submission" date="2020-04" db="EMBL/GenBank/DDBJ databases">
        <title>A chromosome-scale assembly and high-density genetic map of the yellow drum (Nibea albiflora) genome.</title>
        <authorList>
            <person name="Xu D."/>
            <person name="Zhang W."/>
            <person name="Chen R."/>
            <person name="Tan P."/>
            <person name="Wang L."/>
            <person name="Song H."/>
            <person name="Tian L."/>
            <person name="Zhu Q."/>
            <person name="Wang B."/>
        </authorList>
    </citation>
    <scope>NUCLEOTIDE SEQUENCE</scope>
    <source>
        <strain evidence="1">ZJHYS-2018</strain>
    </source>
</reference>
<protein>
    <submittedName>
        <fullName evidence="1">Uncharacterized protein</fullName>
    </submittedName>
</protein>
<organism evidence="1 2">
    <name type="scientific">Nibea albiflora</name>
    <name type="common">Yellow drum</name>
    <name type="synonym">Corvina albiflora</name>
    <dbReference type="NCBI Taxonomy" id="240163"/>
    <lineage>
        <taxon>Eukaryota</taxon>
        <taxon>Metazoa</taxon>
        <taxon>Chordata</taxon>
        <taxon>Craniata</taxon>
        <taxon>Vertebrata</taxon>
        <taxon>Euteleostomi</taxon>
        <taxon>Actinopterygii</taxon>
        <taxon>Neopterygii</taxon>
        <taxon>Teleostei</taxon>
        <taxon>Neoteleostei</taxon>
        <taxon>Acanthomorphata</taxon>
        <taxon>Eupercaria</taxon>
        <taxon>Sciaenidae</taxon>
        <taxon>Nibea</taxon>
    </lineage>
</organism>
<proteinExistence type="predicted"/>
<keyword evidence="2" id="KW-1185">Reference proteome</keyword>
<dbReference type="EMBL" id="CM024808">
    <property type="protein sequence ID" value="KAG8006767.1"/>
    <property type="molecule type" value="Genomic_DNA"/>
</dbReference>
<accession>A0ACB7EXA4</accession>